<dbReference type="HOGENOM" id="CLU_241817_0_0_10"/>
<reference evidence="1 2" key="1">
    <citation type="journal article" date="2012" name="Front. Microbiol.">
        <title>Complete genome of Ignavibacterium album, a metabolically versatile, flagellated, facultative anaerobe from the phylum Chlorobi.</title>
        <authorList>
            <person name="Liu Z."/>
            <person name="Frigaard N.-U."/>
            <person name="Vogl K."/>
            <person name="Iino T."/>
            <person name="Ohkuma M."/>
            <person name="Overmann J."/>
            <person name="Bryant D.A."/>
        </authorList>
    </citation>
    <scope>NUCLEOTIDE SEQUENCE [LARGE SCALE GENOMIC DNA]</scope>
    <source>
        <strain evidence="2">DSM 19864 / JCM 16511 / NBRC 101810 / Mat9-16</strain>
    </source>
</reference>
<name>I0AFM9_IGNAJ</name>
<dbReference type="RefSeq" id="WP_014558946.1">
    <property type="nucleotide sequence ID" value="NC_017464.1"/>
</dbReference>
<evidence type="ECO:0000313" key="2">
    <source>
        <dbReference type="Proteomes" id="UP000007394"/>
    </source>
</evidence>
<evidence type="ECO:0000313" key="1">
    <source>
        <dbReference type="EMBL" id="AFH47786.1"/>
    </source>
</evidence>
<gene>
    <name evidence="1" type="ordered locus">IALB_0072</name>
</gene>
<keyword evidence="2" id="KW-1185">Reference proteome</keyword>
<dbReference type="Proteomes" id="UP000007394">
    <property type="component" value="Chromosome"/>
</dbReference>
<proteinExistence type="predicted"/>
<sequence>MISNIKIEFKDYPSGNWEDWSEYLTDISSLSKNVESDNPGEAGTIVFDEVKISLRYLNGEPPYNKFSIDLSNINRYLFRISSLKSDGTFVPLFEGISDFSSISWNDYENVVEISVVDKLSALGILTAEQIRDHYLIKDRLSYAAPLSTEYQFQYNNGAPNHIWICAAHPNVYDDLNSVLVNPGEVVDIPEIVSGESRLRVITKSWLEIHPIYNKICNRVEFVPHLDSTNYNTIIYDENNWLNHKAYESLVYGEDINNIVSDELVSLDGLKLIKALYNQAWPGTNFTVIPGSLTFNVPAEYAVRLVENNPFGKTPLDAIITLVNSIKPAGGISGSYLYVNKQGNLVLQSKNELTGGNQRDLSNTKIFGNRKKYFWDKLADACTINLKSWIIDKKTGEYLQIKQTVTLKPPYATGFIKPKNEIKKELITTELPGVNEDPLLFLKNKAIELAQDYLTFYGKRRVAWDLTLNLDDNTVAWDILDFLTKGSESYIITNIQYNLITREITFQLVGVTGYDYDIRQVVFASPDYSYSGDTASGYESSINTIIGTSELNFLAPLDLTSLDVSLKITGNLKLTNDKLDTVQDILTTSTPTFAQLTLSNAGTTTSNAVRADRAINTSYPLTGGGNLTADRTIGLSYNTTNLKLTTNQLNTIQDIAITSTPTFSQLIISNAGTTTSNAVRADRAINTSYPLTGGGNLTADRTIGLSYNTTNLKLTTNQLNTIQDIAITSTPTFSQLIISNAGTKTSNAVRADRAINTSYPLTGGGNLTVDRTLGLGYNTTNLKLTSNQLNTIQDISISSSPQFVNLILTGLTNGYLPYKTATILSNSIIYTDGTQIGVGTSTPSYKIDINGTGRFTDKLTLDNILEQKSTSGTNQFYANIEQFGNKSIGTNPFASGWTGAGWRIDKGITTAGRTHLELDDLTVRGTMRVYELIINQIRATNGSLFVSSSAKVLSATLTPGDPENYSITFEDPEGHNVCPFLVNDIILVQRVRLDSTTIVKQIVCQVTNVTGTTVTASVIYRNGTIDKNDLCVRVGNTSNTSRQGSVYLTSDDSNAPYIDIADGVNSWSAWSSANKIKTRIGKLTGITDTFFGALSGYGLYAKSNAYLRGKIYAEQGGWVAGWTIDSSKLVSPTVQDGYGYETNFELVADSGALAIGAYLNYDIGVIGTPFFISFGNIKDGAGNYTGYYGISFRQGSSNLFELSNNTTQIAGWNFDASKFYKSTNIELNASTNSVGVNSNKVKMFYTNSGSWGLEGRDASNNLVFQLGSTNKIASWNFIPDHIYKLTSGTPTSSPAYGLTISATSTASVVIAYGSNYQRYVKLGYQTSGNWFGLEGTDTSANIVFQLGSTNKISGWSFDTTKLSNSIVSLEASASMKGLVVDTDKIKIGSFTYGTMSNSYSNINTIVLGGYSNLNPSDSAWVIIGYWWRLNNSYSVDLVKSTNYFSCQITNECDSWDYRLTRNMYNSDIYLIGKKIRFKSKIYFTLGQEGIAYSGGLFQLAIRYYNSSFGTIYRQIIYEQTIADDLTGTYTIDLSSGVEFALPSNIPNFYAAYIEYCFSGGGQTGTYYPYDMDISDFAMEVYLNYKTWLNEKGLYMYNSPDNYIKLFDQYAELNIPILKVRSKPVVRFHGRLASAPTQDVELGDMYIKTGDNKTYQCYDINNNGVPQWTALN</sequence>
<dbReference type="STRING" id="945713.IALB_0072"/>
<protein>
    <submittedName>
        <fullName evidence="1">Uncharacterized protein</fullName>
    </submittedName>
</protein>
<dbReference type="PATRIC" id="fig|945713.3.peg.71"/>
<dbReference type="OrthoDB" id="1031347at2"/>
<dbReference type="EMBL" id="CP003418">
    <property type="protein sequence ID" value="AFH47786.1"/>
    <property type="molecule type" value="Genomic_DNA"/>
</dbReference>
<dbReference type="eggNOG" id="ENOG50346ZT">
    <property type="taxonomic scope" value="Bacteria"/>
</dbReference>
<dbReference type="KEGG" id="ial:IALB_0072"/>
<accession>I0AFM9</accession>
<organism evidence="1 2">
    <name type="scientific">Ignavibacterium album (strain DSM 19864 / JCM 16511 / NBRC 101810 / Mat9-16)</name>
    <dbReference type="NCBI Taxonomy" id="945713"/>
    <lineage>
        <taxon>Bacteria</taxon>
        <taxon>Pseudomonadati</taxon>
        <taxon>Ignavibacteriota</taxon>
        <taxon>Ignavibacteria</taxon>
        <taxon>Ignavibacteriales</taxon>
        <taxon>Ignavibacteriaceae</taxon>
        <taxon>Ignavibacterium</taxon>
    </lineage>
</organism>